<keyword evidence="2" id="KW-1185">Reference proteome</keyword>
<dbReference type="Pfam" id="PF14357">
    <property type="entry name" value="DUF4404"/>
    <property type="match status" value="1"/>
</dbReference>
<sequence>MPEQSLQDQLKALHDTLQDSPQLDEATQALLTQIAHDIDNLESKTAPPNDLTDLLQEQVIQFENDHPAISAILRQITDTLGRIGV</sequence>
<gene>
    <name evidence="1" type="ORF">NBRC116585_05110</name>
</gene>
<name>A0ABP9ZW92_9GAMM</name>
<dbReference type="Proteomes" id="UP001481413">
    <property type="component" value="Unassembled WGS sequence"/>
</dbReference>
<dbReference type="InterPro" id="IPR025516">
    <property type="entry name" value="DUF4404"/>
</dbReference>
<reference evidence="1 2" key="1">
    <citation type="submission" date="2024-04" db="EMBL/GenBank/DDBJ databases">
        <title>Draft genome sequence of Thalassolituus maritimus NBRC 116585.</title>
        <authorList>
            <person name="Miyakawa T."/>
            <person name="Kusuya Y."/>
            <person name="Miura T."/>
        </authorList>
    </citation>
    <scope>NUCLEOTIDE SEQUENCE [LARGE SCALE GENOMIC DNA]</scope>
    <source>
        <strain evidence="1 2">5NW40-0001</strain>
    </source>
</reference>
<comment type="caution">
    <text evidence="1">The sequence shown here is derived from an EMBL/GenBank/DDBJ whole genome shotgun (WGS) entry which is preliminary data.</text>
</comment>
<protein>
    <recommendedName>
        <fullName evidence="3">Chromosome partitioning protein ParA</fullName>
    </recommendedName>
</protein>
<proteinExistence type="predicted"/>
<dbReference type="RefSeq" id="WP_353293322.1">
    <property type="nucleotide sequence ID" value="NZ_BAABWH010000001.1"/>
</dbReference>
<evidence type="ECO:0000313" key="2">
    <source>
        <dbReference type="Proteomes" id="UP001481413"/>
    </source>
</evidence>
<evidence type="ECO:0000313" key="1">
    <source>
        <dbReference type="EMBL" id="GAA6144394.1"/>
    </source>
</evidence>
<evidence type="ECO:0008006" key="3">
    <source>
        <dbReference type="Google" id="ProtNLM"/>
    </source>
</evidence>
<dbReference type="EMBL" id="BAABWH010000001">
    <property type="protein sequence ID" value="GAA6144394.1"/>
    <property type="molecule type" value="Genomic_DNA"/>
</dbReference>
<accession>A0ABP9ZW92</accession>
<organism evidence="1 2">
    <name type="scientific">Thalassolituus maritimus</name>
    <dbReference type="NCBI Taxonomy" id="484498"/>
    <lineage>
        <taxon>Bacteria</taxon>
        <taxon>Pseudomonadati</taxon>
        <taxon>Pseudomonadota</taxon>
        <taxon>Gammaproteobacteria</taxon>
        <taxon>Oceanospirillales</taxon>
        <taxon>Oceanospirillaceae</taxon>
        <taxon>Thalassolituus</taxon>
    </lineage>
</organism>